<feature type="coiled-coil region" evidence="1">
    <location>
        <begin position="416"/>
        <end position="471"/>
    </location>
</feature>
<reference evidence="5" key="1">
    <citation type="submission" date="2008-08" db="EMBL/GenBank/DDBJ databases">
        <authorList>
            <person name="Zhan X.M."/>
        </authorList>
    </citation>
    <scope>NUCLEOTIDE SEQUENCE</scope>
</reference>
<sequence length="531" mass="61608">MFGSSLHVSILAFYFCLSRKAVCSMEYQKAPLNYAGFYPEHYVEFKCCNRSDKISSLELNDKYIREPRWDTFVRNDTVVVYVHERTLGRYACKSSSTDSGRCIHDVLMEKYAPGPRELFCNPSESHKFRPYAVEAEGLEKAAYVTFKHCSISVDYKIKLRKYLDDRWTHAYTISGKSLLIENLHDCTSYEVVVVTDAKQESYEDRKPRSEPTFFRTLCSPSSIPEGVVIETVLNSSVVFSFKDPISPPSLIDRFWFAISEKNPPHDYVSLRDNFVWIDRCHRAKFLGNQRIVHQIDDLTPNTTYYLSLRFGNGDAAGQWCEPIELKTLGKERQNEVETITLLVLTEETIKISWESKTNSSNFTVVIDGHDYYDTISTSENEITFTHLQPSTEYQVSIRSEDVEDDYPYTMRFRTLDDKMRTTMKNLRDKVTDLEKRSNSVKEEVEKIEMGNEEKIMELRQLEEDLSKRTEAMIQSRTRIREMEAELASRKAHLKRTFNSPSNVRMFIIGAEVLTIIVLIVELTLPTAAQRN</sequence>
<accession>C7BVU2</accession>
<dbReference type="SUPFAM" id="SSF49265">
    <property type="entry name" value="Fibronectin type III"/>
    <property type="match status" value="2"/>
</dbReference>
<keyword evidence="2" id="KW-0812">Transmembrane</keyword>
<organism evidence="5">
    <name type="scientific">Angiostrongylus cantonensis</name>
    <name type="common">Rat lungworm</name>
    <dbReference type="NCBI Taxonomy" id="6313"/>
    <lineage>
        <taxon>Eukaryota</taxon>
        <taxon>Metazoa</taxon>
        <taxon>Ecdysozoa</taxon>
        <taxon>Nematoda</taxon>
        <taxon>Chromadorea</taxon>
        <taxon>Rhabditida</taxon>
        <taxon>Rhabditina</taxon>
        <taxon>Rhabditomorpha</taxon>
        <taxon>Strongyloidea</taxon>
        <taxon>Metastrongylidae</taxon>
        <taxon>Angiostrongylus</taxon>
    </lineage>
</organism>
<dbReference type="Gene3D" id="2.60.40.10">
    <property type="entry name" value="Immunoglobulins"/>
    <property type="match status" value="2"/>
</dbReference>
<dbReference type="AlphaFoldDB" id="C7BVU2"/>
<feature type="domain" description="Fibronectin type-III" evidence="4">
    <location>
        <begin position="335"/>
        <end position="417"/>
    </location>
</feature>
<dbReference type="PROSITE" id="PS50853">
    <property type="entry name" value="FN3"/>
    <property type="match status" value="2"/>
</dbReference>
<evidence type="ECO:0000313" key="5">
    <source>
        <dbReference type="EMBL" id="CAR63607.1"/>
    </source>
</evidence>
<dbReference type="InterPro" id="IPR050713">
    <property type="entry name" value="RTP_Phos/Ushers"/>
</dbReference>
<dbReference type="InterPro" id="IPR003961">
    <property type="entry name" value="FN3_dom"/>
</dbReference>
<dbReference type="GO" id="GO:0016020">
    <property type="term" value="C:membrane"/>
    <property type="evidence" value="ECO:0007669"/>
    <property type="project" value="UniProtKB-SubCell"/>
</dbReference>
<keyword evidence="1" id="KW-0175">Coiled coil</keyword>
<dbReference type="PANTHER" id="PTHR46957">
    <property type="entry name" value="CYTOKINE RECEPTOR"/>
    <property type="match status" value="1"/>
</dbReference>
<dbReference type="InterPro" id="IPR013783">
    <property type="entry name" value="Ig-like_fold"/>
</dbReference>
<protein>
    <recommendedName>
        <fullName evidence="4">Fibronectin type-III domain-containing protein</fullName>
    </recommendedName>
</protein>
<feature type="domain" description="Fibronectin type-III" evidence="4">
    <location>
        <begin position="223"/>
        <end position="330"/>
    </location>
</feature>
<dbReference type="InterPro" id="IPR036116">
    <property type="entry name" value="FN3_sf"/>
</dbReference>
<dbReference type="SMART" id="SM00060">
    <property type="entry name" value="FN3"/>
    <property type="match status" value="2"/>
</dbReference>
<dbReference type="PANTHER" id="PTHR46957:SF3">
    <property type="entry name" value="CYTOKINE RECEPTOR"/>
    <property type="match status" value="1"/>
</dbReference>
<reference evidence="5" key="2">
    <citation type="journal article" date="2009" name="BMC Mol. Biol.">
        <title>Preliminary molecular characterization of the human pathogen Angiostrongylus cantonensis.</title>
        <authorList>
            <person name="He H."/>
            <person name="Cheng M."/>
            <person name="Yang X."/>
            <person name="Meng J."/>
            <person name="He A."/>
            <person name="Zheng X."/>
            <person name="Li Z."/>
            <person name="Guo P."/>
            <person name="Pan Z."/>
            <person name="Zhan X."/>
        </authorList>
    </citation>
    <scope>NUCLEOTIDE SEQUENCE</scope>
</reference>
<feature type="signal peptide" evidence="3">
    <location>
        <begin position="1"/>
        <end position="23"/>
    </location>
</feature>
<evidence type="ECO:0000256" key="2">
    <source>
        <dbReference type="SAM" id="Phobius"/>
    </source>
</evidence>
<name>C7BVU2_ANGCA</name>
<evidence type="ECO:0000259" key="4">
    <source>
        <dbReference type="PROSITE" id="PS50853"/>
    </source>
</evidence>
<dbReference type="EMBL" id="FM207746">
    <property type="protein sequence ID" value="CAR63607.1"/>
    <property type="molecule type" value="mRNA"/>
</dbReference>
<proteinExistence type="evidence at transcript level"/>
<dbReference type="CDD" id="cd00063">
    <property type="entry name" value="FN3"/>
    <property type="match status" value="2"/>
</dbReference>
<keyword evidence="2" id="KW-1133">Transmembrane helix</keyword>
<keyword evidence="3" id="KW-0732">Signal</keyword>
<evidence type="ECO:0000256" key="3">
    <source>
        <dbReference type="SAM" id="SignalP"/>
    </source>
</evidence>
<evidence type="ECO:0000256" key="1">
    <source>
        <dbReference type="SAM" id="Coils"/>
    </source>
</evidence>
<feature type="transmembrane region" description="Helical" evidence="2">
    <location>
        <begin position="503"/>
        <end position="524"/>
    </location>
</feature>
<feature type="chain" id="PRO_5002976221" description="Fibronectin type-III domain-containing protein" evidence="3">
    <location>
        <begin position="24"/>
        <end position="531"/>
    </location>
</feature>
<keyword evidence="2" id="KW-0472">Membrane</keyword>